<protein>
    <recommendedName>
        <fullName evidence="6">RING-type domain-containing protein</fullName>
    </recommendedName>
</protein>
<feature type="chain" id="PRO_5032865180" description="RING-type domain-containing protein" evidence="5">
    <location>
        <begin position="21"/>
        <end position="88"/>
    </location>
</feature>
<evidence type="ECO:0000256" key="3">
    <source>
        <dbReference type="ARBA" id="ARBA00022833"/>
    </source>
</evidence>
<feature type="signal peptide" evidence="5">
    <location>
        <begin position="1"/>
        <end position="20"/>
    </location>
</feature>
<dbReference type="Pfam" id="PF00097">
    <property type="entry name" value="zf-C3HC4"/>
    <property type="match status" value="1"/>
</dbReference>
<dbReference type="InterPro" id="IPR017907">
    <property type="entry name" value="Znf_RING_CS"/>
</dbReference>
<keyword evidence="5" id="KW-0732">Signal</keyword>
<proteinExistence type="predicted"/>
<keyword evidence="8" id="KW-1185">Reference proteome</keyword>
<evidence type="ECO:0000259" key="6">
    <source>
        <dbReference type="PROSITE" id="PS50089"/>
    </source>
</evidence>
<reference evidence="7" key="2">
    <citation type="submission" date="2025-09" db="UniProtKB">
        <authorList>
            <consortium name="Ensembl"/>
        </authorList>
    </citation>
    <scope>IDENTIFICATION</scope>
</reference>
<dbReference type="InterPro" id="IPR018957">
    <property type="entry name" value="Znf_C3HC4_RING-type"/>
</dbReference>
<reference evidence="7" key="1">
    <citation type="submission" date="2025-08" db="UniProtKB">
        <authorList>
            <consortium name="Ensembl"/>
        </authorList>
    </citation>
    <scope>IDENTIFICATION</scope>
</reference>
<keyword evidence="3" id="KW-0862">Zinc</keyword>
<feature type="domain" description="RING-type" evidence="6">
    <location>
        <begin position="43"/>
        <end position="88"/>
    </location>
</feature>
<dbReference type="Proteomes" id="UP000016665">
    <property type="component" value="Unplaced"/>
</dbReference>
<evidence type="ECO:0000256" key="5">
    <source>
        <dbReference type="SAM" id="SignalP"/>
    </source>
</evidence>
<dbReference type="Ensembl" id="ENSFALT00000025120.1">
    <property type="protein sequence ID" value="ENSFALP00000029032.1"/>
    <property type="gene ID" value="ENSFALG00000023901.1"/>
</dbReference>
<dbReference type="InterPro" id="IPR013083">
    <property type="entry name" value="Znf_RING/FYVE/PHD"/>
</dbReference>
<evidence type="ECO:0000256" key="4">
    <source>
        <dbReference type="PROSITE-ProRule" id="PRU00175"/>
    </source>
</evidence>
<dbReference type="Gene3D" id="3.30.40.10">
    <property type="entry name" value="Zinc/RING finger domain, C3HC4 (zinc finger)"/>
    <property type="match status" value="1"/>
</dbReference>
<evidence type="ECO:0000313" key="8">
    <source>
        <dbReference type="Proteomes" id="UP000016665"/>
    </source>
</evidence>
<keyword evidence="2 4" id="KW-0863">Zinc-finger</keyword>
<accession>A0A803W226</accession>
<evidence type="ECO:0000313" key="7">
    <source>
        <dbReference type="Ensembl" id="ENSFALP00000029032.1"/>
    </source>
</evidence>
<keyword evidence="1" id="KW-0479">Metal-binding</keyword>
<evidence type="ECO:0000256" key="2">
    <source>
        <dbReference type="ARBA" id="ARBA00022771"/>
    </source>
</evidence>
<dbReference type="SUPFAM" id="SSF57850">
    <property type="entry name" value="RING/U-box"/>
    <property type="match status" value="1"/>
</dbReference>
<dbReference type="PROSITE" id="PS50089">
    <property type="entry name" value="ZF_RING_2"/>
    <property type="match status" value="1"/>
</dbReference>
<evidence type="ECO:0000256" key="1">
    <source>
        <dbReference type="ARBA" id="ARBA00022723"/>
    </source>
</evidence>
<dbReference type="AlphaFoldDB" id="A0A803W226"/>
<dbReference type="PROSITE" id="PS00518">
    <property type="entry name" value="ZF_RING_1"/>
    <property type="match status" value="1"/>
</dbReference>
<dbReference type="GO" id="GO:0008270">
    <property type="term" value="F:zinc ion binding"/>
    <property type="evidence" value="ECO:0007669"/>
    <property type="project" value="UniProtKB-KW"/>
</dbReference>
<sequence>MQKLKTRENIFFFLLTTCTGHLLMEGDISERQIVTSAKMDGNCAICQDTWDDVASALPCGHLFCQVCILLVVSLPFALVPHHGWHPCP</sequence>
<name>A0A803W226_FICAL</name>
<organism evidence="7 8">
    <name type="scientific">Ficedula albicollis</name>
    <name type="common">Collared flycatcher</name>
    <name type="synonym">Muscicapa albicollis</name>
    <dbReference type="NCBI Taxonomy" id="59894"/>
    <lineage>
        <taxon>Eukaryota</taxon>
        <taxon>Metazoa</taxon>
        <taxon>Chordata</taxon>
        <taxon>Craniata</taxon>
        <taxon>Vertebrata</taxon>
        <taxon>Euteleostomi</taxon>
        <taxon>Archelosauria</taxon>
        <taxon>Archosauria</taxon>
        <taxon>Dinosauria</taxon>
        <taxon>Saurischia</taxon>
        <taxon>Theropoda</taxon>
        <taxon>Coelurosauria</taxon>
        <taxon>Aves</taxon>
        <taxon>Neognathae</taxon>
        <taxon>Neoaves</taxon>
        <taxon>Telluraves</taxon>
        <taxon>Australaves</taxon>
        <taxon>Passeriformes</taxon>
        <taxon>Muscicapidae</taxon>
        <taxon>Ficedula</taxon>
    </lineage>
</organism>
<dbReference type="InterPro" id="IPR001841">
    <property type="entry name" value="Znf_RING"/>
</dbReference>